<evidence type="ECO:0000313" key="2">
    <source>
        <dbReference type="Proteomes" id="UP001346877"/>
    </source>
</evidence>
<evidence type="ECO:0000313" key="1">
    <source>
        <dbReference type="EMBL" id="WUI83978.1"/>
    </source>
</evidence>
<sequence>MGLVDADRSVLAGLHRLVEGVVVATRDLLVGFAGYLVHRLGEQCAVVFLGRRLSYRGLVSQSVRGDQDTFVPLAPQRDDSRPEIYEAVV</sequence>
<gene>
    <name evidence="1" type="ORF">OG375_06575</name>
</gene>
<name>A0ABZ1PLJ3_9ACTN</name>
<keyword evidence="2" id="KW-1185">Reference proteome</keyword>
<reference evidence="1 2" key="1">
    <citation type="submission" date="2022-10" db="EMBL/GenBank/DDBJ databases">
        <title>The complete genomes of actinobacterial strains from the NBC collection.</title>
        <authorList>
            <person name="Joergensen T.S."/>
            <person name="Alvarez Arevalo M."/>
            <person name="Sterndorff E.B."/>
            <person name="Faurdal D."/>
            <person name="Vuksanovic O."/>
            <person name="Mourched A.-S."/>
            <person name="Charusanti P."/>
            <person name="Shaw S."/>
            <person name="Blin K."/>
            <person name="Weber T."/>
        </authorList>
    </citation>
    <scope>NUCLEOTIDE SEQUENCE [LARGE SCALE GENOMIC DNA]</scope>
    <source>
        <strain evidence="1 2">NBC_00396</strain>
    </source>
</reference>
<dbReference type="EMBL" id="CP107941">
    <property type="protein sequence ID" value="WUI83978.1"/>
    <property type="molecule type" value="Genomic_DNA"/>
</dbReference>
<dbReference type="Proteomes" id="UP001346877">
    <property type="component" value="Chromosome"/>
</dbReference>
<organism evidence="1 2">
    <name type="scientific">Micromonospora zamorensis</name>
    <dbReference type="NCBI Taxonomy" id="709883"/>
    <lineage>
        <taxon>Bacteria</taxon>
        <taxon>Bacillati</taxon>
        <taxon>Actinomycetota</taxon>
        <taxon>Actinomycetes</taxon>
        <taxon>Micromonosporales</taxon>
        <taxon>Micromonosporaceae</taxon>
        <taxon>Micromonospora</taxon>
    </lineage>
</organism>
<protein>
    <submittedName>
        <fullName evidence="1">Uncharacterized protein</fullName>
    </submittedName>
</protein>
<proteinExistence type="predicted"/>
<accession>A0ABZ1PLJ3</accession>